<feature type="compositionally biased region" description="Basic and acidic residues" evidence="1">
    <location>
        <begin position="669"/>
        <end position="679"/>
    </location>
</feature>
<feature type="region of interest" description="Disordered" evidence="1">
    <location>
        <begin position="1069"/>
        <end position="1190"/>
    </location>
</feature>
<evidence type="ECO:0000313" key="3">
    <source>
        <dbReference type="Proteomes" id="UP000799539"/>
    </source>
</evidence>
<keyword evidence="3" id="KW-1185">Reference proteome</keyword>
<dbReference type="Proteomes" id="UP000799539">
    <property type="component" value="Unassembled WGS sequence"/>
</dbReference>
<feature type="region of interest" description="Disordered" evidence="1">
    <location>
        <begin position="328"/>
        <end position="363"/>
    </location>
</feature>
<organism evidence="2 3">
    <name type="scientific">Cercospora zeae-maydis SCOH1-5</name>
    <dbReference type="NCBI Taxonomy" id="717836"/>
    <lineage>
        <taxon>Eukaryota</taxon>
        <taxon>Fungi</taxon>
        <taxon>Dikarya</taxon>
        <taxon>Ascomycota</taxon>
        <taxon>Pezizomycotina</taxon>
        <taxon>Dothideomycetes</taxon>
        <taxon>Dothideomycetidae</taxon>
        <taxon>Mycosphaerellales</taxon>
        <taxon>Mycosphaerellaceae</taxon>
        <taxon>Cercospora</taxon>
    </lineage>
</organism>
<feature type="compositionally biased region" description="Polar residues" evidence="1">
    <location>
        <begin position="564"/>
        <end position="581"/>
    </location>
</feature>
<feature type="compositionally biased region" description="Basic and acidic residues" evidence="1">
    <location>
        <begin position="547"/>
        <end position="558"/>
    </location>
</feature>
<feature type="compositionally biased region" description="Low complexity" evidence="1">
    <location>
        <begin position="1111"/>
        <end position="1120"/>
    </location>
</feature>
<sequence>MATNTAPKSTRRVYSAEELHRLRNTQSQPKLSEAIEEHEGEDAELIKAHLARVRPPKTALALARASSHLQPPETHSPITITIMDEAEAANLRFIARVLDSPAFPHPSHHHDRPFLRPATDGFYPSEHVLRGSKSFTARSFRGRQSASSSIRVPSSRSNNENSALAPFDAFHPPNFNAPQHPAVPSAVLGEIPPNGQLLRGGVFKPGRSPTPSLKKKAVEAIVRNHGSPSHIRVTAGGRIVPSEQSPLCQPRYGYSAIRVNGGLIKFAPNQRYHNRPDELMQPVNQNGNILHDLQGNYFQIIDNTLMPLSMNQDGTVALYTDDTPNLNFAGRPTSQGPAAPQFQPPSQVTDAGSGPLPAPDPSVTSQIKSLEAETIRLQEESKALDQAEAKFGKDMSRLEKTNLYTRRREIVNTLDKIRKSLLALKRPALPVRATQSRSSVSPHGRGRFPPHLQMSAVNNTAPLPYGAAFGPAQATFGGPYVPTPPTVDNFGAAPWAYVPPNSFQQLPPFDGAMAPPHPGLVPSLPPNNMIAPVPANIPQSDGAHSFSESRADPAERSHAVPITAPNSKPTHNMRSKLNPTSPAYKPTASEGSVAARRTGLTHSPGQKLPALAESISKSSTATDETISPVKRDALTHSSSVSSFATADFFPRNPREHSTRQHAYVQSGNKENEVPEDDHASINTPNRDVRHSGHPDTNGSRAPVAPPGTPVYYSAAATHAPQPAKVVQPARQQSRSGFADREMNNISPKNKREYAFVYEQPGKGGHYVSSSPTGTTNSDEGAGIVNLKDKSPEWLNGYTCGLQRRSFQPDCGTDWLDGYCDGLKASASRSMPVRSSAPSSGSPIKTVSRRPSPAGPSRSGSALQPTQHATSLPRPPFEANTTSLDCLKQAIIAPHNEHALVTSGLNGPQFNEIMPNLGSWAKKQPQNRPTMELPGLGCALPQRNVAADRQGIMSEGNNDVKSKAFNEHGSEHLHTVRPTLPATLSTASIASGSVGTGAGIPTPSNRVTSLGSIESGLFNQWPGNRVMTPGEWRSAGTSQHAALTTGFFAHGQFDGTIDPQIPRRASQLTAGISGAPQRVTSDVHARMSSGGRFREASLDGITSPPTSPRAMTPTTSPTGTPSRRDSKKQSPRKGPSPTKGKFESLAGKVGIKVTSPTPSEVGDDMIETNSPSGKRHWGVRDWIKGGKGHNA</sequence>
<proteinExistence type="predicted"/>
<feature type="compositionally biased region" description="Polar residues" evidence="1">
    <location>
        <begin position="615"/>
        <end position="625"/>
    </location>
</feature>
<feature type="compositionally biased region" description="Polar residues" evidence="1">
    <location>
        <begin position="635"/>
        <end position="644"/>
    </location>
</feature>
<feature type="region of interest" description="Disordered" evidence="1">
    <location>
        <begin position="538"/>
        <end position="743"/>
    </location>
</feature>
<feature type="compositionally biased region" description="Polar residues" evidence="1">
    <location>
        <begin position="835"/>
        <end position="844"/>
    </location>
</feature>
<feature type="region of interest" description="Disordered" evidence="1">
    <location>
        <begin position="134"/>
        <end position="166"/>
    </location>
</feature>
<accession>A0A6A6F579</accession>
<feature type="region of interest" description="Disordered" evidence="1">
    <location>
        <begin position="1"/>
        <end position="31"/>
    </location>
</feature>
<dbReference type="EMBL" id="ML992690">
    <property type="protein sequence ID" value="KAF2208962.1"/>
    <property type="molecule type" value="Genomic_DNA"/>
</dbReference>
<evidence type="ECO:0000256" key="1">
    <source>
        <dbReference type="SAM" id="MobiDB-lite"/>
    </source>
</evidence>
<reference evidence="2" key="1">
    <citation type="journal article" date="2020" name="Stud. Mycol.">
        <title>101 Dothideomycetes genomes: a test case for predicting lifestyles and emergence of pathogens.</title>
        <authorList>
            <person name="Haridas S."/>
            <person name="Albert R."/>
            <person name="Binder M."/>
            <person name="Bloem J."/>
            <person name="Labutti K."/>
            <person name="Salamov A."/>
            <person name="Andreopoulos B."/>
            <person name="Baker S."/>
            <person name="Barry K."/>
            <person name="Bills G."/>
            <person name="Bluhm B."/>
            <person name="Cannon C."/>
            <person name="Castanera R."/>
            <person name="Culley D."/>
            <person name="Daum C."/>
            <person name="Ezra D."/>
            <person name="Gonzalez J."/>
            <person name="Henrissat B."/>
            <person name="Kuo A."/>
            <person name="Liang C."/>
            <person name="Lipzen A."/>
            <person name="Lutzoni F."/>
            <person name="Magnuson J."/>
            <person name="Mondo S."/>
            <person name="Nolan M."/>
            <person name="Ohm R."/>
            <person name="Pangilinan J."/>
            <person name="Park H.-J."/>
            <person name="Ramirez L."/>
            <person name="Alfaro M."/>
            <person name="Sun H."/>
            <person name="Tritt A."/>
            <person name="Yoshinaga Y."/>
            <person name="Zwiers L.-H."/>
            <person name="Turgeon B."/>
            <person name="Goodwin S."/>
            <person name="Spatafora J."/>
            <person name="Crous P."/>
            <person name="Grigoriev I."/>
        </authorList>
    </citation>
    <scope>NUCLEOTIDE SEQUENCE</scope>
    <source>
        <strain evidence="2">SCOH1-5</strain>
    </source>
</reference>
<feature type="compositionally biased region" description="Low complexity" evidence="1">
    <location>
        <begin position="848"/>
        <end position="861"/>
    </location>
</feature>
<dbReference type="OrthoDB" id="30417at2759"/>
<dbReference type="AlphaFoldDB" id="A0A6A6F579"/>
<feature type="compositionally biased region" description="Low complexity" evidence="1">
    <location>
        <begin position="143"/>
        <end position="157"/>
    </location>
</feature>
<feature type="region of interest" description="Disordered" evidence="1">
    <location>
        <begin position="826"/>
        <end position="876"/>
    </location>
</feature>
<name>A0A6A6F579_9PEZI</name>
<evidence type="ECO:0000313" key="2">
    <source>
        <dbReference type="EMBL" id="KAF2208962.1"/>
    </source>
</evidence>
<gene>
    <name evidence="2" type="ORF">CERZMDRAFT_87355</name>
</gene>
<protein>
    <submittedName>
        <fullName evidence="2">Uncharacterized protein</fullName>
    </submittedName>
</protein>